<comment type="caution">
    <text evidence="4">The sequence shown here is derived from an EMBL/GenBank/DDBJ whole genome shotgun (WGS) entry which is preliminary data.</text>
</comment>
<name>A0ABU2BWZ4_9ACTN</name>
<organism evidence="4 5">
    <name type="scientific">Nocardioides marmoribigeumensis</name>
    <dbReference type="NCBI Taxonomy" id="433649"/>
    <lineage>
        <taxon>Bacteria</taxon>
        <taxon>Bacillati</taxon>
        <taxon>Actinomycetota</taxon>
        <taxon>Actinomycetes</taxon>
        <taxon>Propionibacteriales</taxon>
        <taxon>Nocardioidaceae</taxon>
        <taxon>Nocardioides</taxon>
    </lineage>
</organism>
<feature type="transmembrane region" description="Helical" evidence="3">
    <location>
        <begin position="6"/>
        <end position="30"/>
    </location>
</feature>
<evidence type="ECO:0000256" key="2">
    <source>
        <dbReference type="ARBA" id="ARBA00023136"/>
    </source>
</evidence>
<proteinExistence type="predicted"/>
<evidence type="ECO:0000256" key="3">
    <source>
        <dbReference type="SAM" id="Phobius"/>
    </source>
</evidence>
<dbReference type="Proteomes" id="UP001183648">
    <property type="component" value="Unassembled WGS sequence"/>
</dbReference>
<evidence type="ECO:0000256" key="1">
    <source>
        <dbReference type="ARBA" id="ARBA00004370"/>
    </source>
</evidence>
<sequence length="161" mass="17767">MRRPALVTWVVAVVALACTVGFAVAALGAWHDRQARDLDRAPVDVAEDVSRDFFSLDHRTLKADMDKVLSRATGEFEAQYQKQSAGLRKAVEQKKLVLTARVPDDGAAVEYLGEDSAWVLVSVDVHTESAGASPEDSRYRTRVVLDKSGDRWLVSRLERVG</sequence>
<comment type="subcellular location">
    <subcellularLocation>
        <location evidence="1">Membrane</location>
    </subcellularLocation>
</comment>
<dbReference type="RefSeq" id="WP_310301874.1">
    <property type="nucleotide sequence ID" value="NZ_BAAAPS010000008.1"/>
</dbReference>
<dbReference type="PANTHER" id="PTHR37042:SF4">
    <property type="entry name" value="OUTER MEMBRANE PROTEIN RV1973"/>
    <property type="match status" value="1"/>
</dbReference>
<reference evidence="4 5" key="1">
    <citation type="submission" date="2023-07" db="EMBL/GenBank/DDBJ databases">
        <title>Sequencing the genomes of 1000 actinobacteria strains.</title>
        <authorList>
            <person name="Klenk H.-P."/>
        </authorList>
    </citation>
    <scope>NUCLEOTIDE SEQUENCE [LARGE SCALE GENOMIC DNA]</scope>
    <source>
        <strain evidence="4 5">DSM 19426</strain>
    </source>
</reference>
<evidence type="ECO:0000313" key="4">
    <source>
        <dbReference type="EMBL" id="MDR7362569.1"/>
    </source>
</evidence>
<accession>A0ABU2BWZ4</accession>
<dbReference type="PROSITE" id="PS51257">
    <property type="entry name" value="PROKAR_LIPOPROTEIN"/>
    <property type="match status" value="1"/>
</dbReference>
<keyword evidence="2 3" id="KW-0472">Membrane</keyword>
<keyword evidence="3" id="KW-1133">Transmembrane helix</keyword>
<keyword evidence="3" id="KW-0812">Transmembrane</keyword>
<gene>
    <name evidence="4" type="ORF">J2S63_002122</name>
</gene>
<dbReference type="EMBL" id="JAVDYG010000001">
    <property type="protein sequence ID" value="MDR7362569.1"/>
    <property type="molecule type" value="Genomic_DNA"/>
</dbReference>
<evidence type="ECO:0000313" key="5">
    <source>
        <dbReference type="Proteomes" id="UP001183648"/>
    </source>
</evidence>
<protein>
    <submittedName>
        <fullName evidence="4">Mce-associated membrane protein</fullName>
    </submittedName>
</protein>
<dbReference type="PANTHER" id="PTHR37042">
    <property type="entry name" value="OUTER MEMBRANE PROTEIN RV1973"/>
    <property type="match status" value="1"/>
</dbReference>
<keyword evidence="5" id="KW-1185">Reference proteome</keyword>